<accession>A0AAV1GPU5</accession>
<feature type="compositionally biased region" description="Basic and acidic residues" evidence="1">
    <location>
        <begin position="43"/>
        <end position="64"/>
    </location>
</feature>
<dbReference type="EMBL" id="OY660878">
    <property type="protein sequence ID" value="CAJ1074408.1"/>
    <property type="molecule type" value="Genomic_DNA"/>
</dbReference>
<dbReference type="AlphaFoldDB" id="A0AAV1GPU5"/>
<evidence type="ECO:0000313" key="3">
    <source>
        <dbReference type="Proteomes" id="UP001178508"/>
    </source>
</evidence>
<proteinExistence type="predicted"/>
<gene>
    <name evidence="2" type="ORF">XNOV1_A004751</name>
</gene>
<organism evidence="2 3">
    <name type="scientific">Xyrichtys novacula</name>
    <name type="common">Pearly razorfish</name>
    <name type="synonym">Hemipteronotus novacula</name>
    <dbReference type="NCBI Taxonomy" id="13765"/>
    <lineage>
        <taxon>Eukaryota</taxon>
        <taxon>Metazoa</taxon>
        <taxon>Chordata</taxon>
        <taxon>Craniata</taxon>
        <taxon>Vertebrata</taxon>
        <taxon>Euteleostomi</taxon>
        <taxon>Actinopterygii</taxon>
        <taxon>Neopterygii</taxon>
        <taxon>Teleostei</taxon>
        <taxon>Neoteleostei</taxon>
        <taxon>Acanthomorphata</taxon>
        <taxon>Eupercaria</taxon>
        <taxon>Labriformes</taxon>
        <taxon>Labridae</taxon>
        <taxon>Xyrichtys</taxon>
    </lineage>
</organism>
<sequence length="122" mass="13482">MDANETEKKKKKHSEQTDTDRKEKFDTGLETTGEPGATETEIFGERERVGADGGVEREREREEEGGSNQGESGRFLCNTHRPPRLSPAAQSSLIGAKGLFEEEVKTISTLLRKSCVQRNEGG</sequence>
<feature type="region of interest" description="Disordered" evidence="1">
    <location>
        <begin position="1"/>
        <end position="90"/>
    </location>
</feature>
<name>A0AAV1GPU5_XYRNO</name>
<feature type="compositionally biased region" description="Low complexity" evidence="1">
    <location>
        <begin position="28"/>
        <end position="41"/>
    </location>
</feature>
<reference evidence="2" key="1">
    <citation type="submission" date="2023-08" db="EMBL/GenBank/DDBJ databases">
        <authorList>
            <person name="Alioto T."/>
            <person name="Alioto T."/>
            <person name="Gomez Garrido J."/>
        </authorList>
    </citation>
    <scope>NUCLEOTIDE SEQUENCE</scope>
</reference>
<dbReference type="Proteomes" id="UP001178508">
    <property type="component" value="Chromosome 15"/>
</dbReference>
<evidence type="ECO:0000256" key="1">
    <source>
        <dbReference type="SAM" id="MobiDB-lite"/>
    </source>
</evidence>
<evidence type="ECO:0000313" key="2">
    <source>
        <dbReference type="EMBL" id="CAJ1074408.1"/>
    </source>
</evidence>
<protein>
    <submittedName>
        <fullName evidence="2">Uncharacterized protein</fullName>
    </submittedName>
</protein>
<feature type="compositionally biased region" description="Basic and acidic residues" evidence="1">
    <location>
        <begin position="1"/>
        <end position="27"/>
    </location>
</feature>
<keyword evidence="3" id="KW-1185">Reference proteome</keyword>